<evidence type="ECO:0000313" key="3">
    <source>
        <dbReference type="Proteomes" id="UP001642520"/>
    </source>
</evidence>
<proteinExistence type="predicted"/>
<dbReference type="InterPro" id="IPR052270">
    <property type="entry name" value="CACF_protein"/>
</dbReference>
<name>A0ABP1NFM6_XYLVO</name>
<dbReference type="Pfam" id="PF08457">
    <property type="entry name" value="Sfi1"/>
    <property type="match status" value="1"/>
</dbReference>
<organism evidence="2 3">
    <name type="scientific">Xylocopa violacea</name>
    <name type="common">Violet carpenter bee</name>
    <name type="synonym">Apis violacea</name>
    <dbReference type="NCBI Taxonomy" id="135666"/>
    <lineage>
        <taxon>Eukaryota</taxon>
        <taxon>Metazoa</taxon>
        <taxon>Ecdysozoa</taxon>
        <taxon>Arthropoda</taxon>
        <taxon>Hexapoda</taxon>
        <taxon>Insecta</taxon>
        <taxon>Pterygota</taxon>
        <taxon>Neoptera</taxon>
        <taxon>Endopterygota</taxon>
        <taxon>Hymenoptera</taxon>
        <taxon>Apocrita</taxon>
        <taxon>Aculeata</taxon>
        <taxon>Apoidea</taxon>
        <taxon>Anthophila</taxon>
        <taxon>Apidae</taxon>
        <taxon>Xylocopa</taxon>
        <taxon>Xylocopa</taxon>
    </lineage>
</organism>
<evidence type="ECO:0000313" key="2">
    <source>
        <dbReference type="EMBL" id="CAL7938729.1"/>
    </source>
</evidence>
<dbReference type="Proteomes" id="UP001642520">
    <property type="component" value="Unassembled WGS sequence"/>
</dbReference>
<dbReference type="InterPro" id="IPR013665">
    <property type="entry name" value="Sfi1_dom"/>
</dbReference>
<sequence length="547" mass="66817">MDSSISTPVISLNCKKADERYSKFLLRKYFNCWCDYTVIVNKKKALLEKSIQFYNLHCLKKCIMNWKMYVMLQKQKKDKIDEAQKFYRKRILQKYLNTWINICELTVRKDKMECAIMHHKNKLSVKYFSAWKMYHENKAKKLILKERISMHSRKRLLKRYFELFIVRVNESIADKIAIENAEIFYNSKLMRKVLFAWREWCSKKMQIALKINEIKNILENKIKRRTFVNWRLYVFGKKCKKRKLIAIRNFYEKKILSKALRNFHSYTAYRKEKRIRLSYLSDKSEAITQQLQIVYIEKWRRALYSVMQEKPKLNHAIKFMESNLIRKYFFNWKEFSRQYKIKMARKEKLNEIANSFLVKKFISHWRSKLQDILDLREKEIQAISMMEKKITKKCFSSWKEYIAQKVKKNNDIEAAMELHNKFLLREGLKELLRNSLHNIDYEHDMQLENVAMRLYRNFEILKEYFDKWHSLIYFKNKSKFPCKATKNDEFEFIETRNSCNDIFDSLKTRSVLPEYMMEKDTVSNIYDSIVNTKFPQGSWSFNLFQPF</sequence>
<comment type="caution">
    <text evidence="2">The sequence shown here is derived from an EMBL/GenBank/DDBJ whole genome shotgun (WGS) entry which is preliminary data.</text>
</comment>
<gene>
    <name evidence="2" type="ORF">XYLVIOL_LOCUS3454</name>
</gene>
<dbReference type="PANTHER" id="PTHR22028">
    <property type="entry name" value="SFI1 SPINDLE BODY DOMAIN-CONTAINING PROTEIN-RELATED"/>
    <property type="match status" value="1"/>
</dbReference>
<reference evidence="2 3" key="1">
    <citation type="submission" date="2024-08" db="EMBL/GenBank/DDBJ databases">
        <authorList>
            <person name="Will J Nash"/>
            <person name="Angela Man"/>
            <person name="Seanna McTaggart"/>
            <person name="Kendall Baker"/>
            <person name="Tom Barker"/>
            <person name="Leah Catchpole"/>
            <person name="Alex Durrant"/>
            <person name="Karim Gharbi"/>
            <person name="Naomi Irish"/>
            <person name="Gemy Kaithakottil"/>
            <person name="Debby Ku"/>
            <person name="Aaliyah Providence"/>
            <person name="Felix Shaw"/>
            <person name="David Swarbreck"/>
            <person name="Chris Watkins"/>
            <person name="Ann M. McCartney"/>
            <person name="Giulio Formenti"/>
            <person name="Alice Mouton"/>
            <person name="Noel Vella"/>
            <person name="Bjorn M von Reumont"/>
            <person name="Adriana Vella"/>
            <person name="Wilfried Haerty"/>
        </authorList>
    </citation>
    <scope>NUCLEOTIDE SEQUENCE [LARGE SCALE GENOMIC DNA]</scope>
</reference>
<accession>A0ABP1NFM6</accession>
<protein>
    <recommendedName>
        <fullName evidence="1">Sfi1 spindle body domain-containing protein</fullName>
    </recommendedName>
</protein>
<feature type="domain" description="Sfi1 spindle body" evidence="1">
    <location>
        <begin position="16"/>
        <end position="260"/>
    </location>
</feature>
<dbReference type="EMBL" id="CAXAJV020001289">
    <property type="protein sequence ID" value="CAL7938729.1"/>
    <property type="molecule type" value="Genomic_DNA"/>
</dbReference>
<evidence type="ECO:0000259" key="1">
    <source>
        <dbReference type="Pfam" id="PF08457"/>
    </source>
</evidence>
<keyword evidence="3" id="KW-1185">Reference proteome</keyword>